<protein>
    <submittedName>
        <fullName evidence="1">Uncharacterized protein</fullName>
    </submittedName>
</protein>
<comment type="caution">
    <text evidence="1">The sequence shown here is derived from an EMBL/GenBank/DDBJ whole genome shotgun (WGS) entry which is preliminary data.</text>
</comment>
<keyword evidence="2" id="KW-1185">Reference proteome</keyword>
<dbReference type="Proteomes" id="UP001057402">
    <property type="component" value="Chromosome 2"/>
</dbReference>
<proteinExistence type="predicted"/>
<evidence type="ECO:0000313" key="2">
    <source>
        <dbReference type="Proteomes" id="UP001057402"/>
    </source>
</evidence>
<name>A0ACB9S251_9MYRT</name>
<evidence type="ECO:0000313" key="1">
    <source>
        <dbReference type="EMBL" id="KAI4385199.1"/>
    </source>
</evidence>
<dbReference type="EMBL" id="CM042881">
    <property type="protein sequence ID" value="KAI4385199.1"/>
    <property type="molecule type" value="Genomic_DNA"/>
</dbReference>
<sequence>MMINGGPNPADLPFDLSLFQNNHSRGLPEEFVWPHKDLAPPHAPVPPLDMPLIDLGGFLSGDEGETSRAIELMRAACMTHGFFLVTGHGVDRSLVDMAHDAADCIFRMPMSRKMGMRRKQGSFWGYSVAHSDRFSSNLPWKETFSFGFGQSGRTEGGNREIVDYFTNVVGTDVEHLGLAYQKYCEAMKEVGLAIMELIAMSLGLEKGYYRRIFEKGSSIMRCNYYPPCERQELTLGTGPHCDPTSLTILHQDQVGGLQVFVDGKWQAVMPPRDAFVVNVGDTLMAMTNGMYKSCLHRAVVNRVKERRSLVFFMCPSEDQLISPPPHLLRLDTDHIGRKYPDFKWSQLLNFTQSHYRADVSTLQSFIQTLPSPPATP</sequence>
<gene>
    <name evidence="1" type="ORF">MLD38_003252</name>
</gene>
<organism evidence="1 2">
    <name type="scientific">Melastoma candidum</name>
    <dbReference type="NCBI Taxonomy" id="119954"/>
    <lineage>
        <taxon>Eukaryota</taxon>
        <taxon>Viridiplantae</taxon>
        <taxon>Streptophyta</taxon>
        <taxon>Embryophyta</taxon>
        <taxon>Tracheophyta</taxon>
        <taxon>Spermatophyta</taxon>
        <taxon>Magnoliopsida</taxon>
        <taxon>eudicotyledons</taxon>
        <taxon>Gunneridae</taxon>
        <taxon>Pentapetalae</taxon>
        <taxon>rosids</taxon>
        <taxon>malvids</taxon>
        <taxon>Myrtales</taxon>
        <taxon>Melastomataceae</taxon>
        <taxon>Melastomatoideae</taxon>
        <taxon>Melastomateae</taxon>
        <taxon>Melastoma</taxon>
    </lineage>
</organism>
<reference evidence="2" key="1">
    <citation type="journal article" date="2023" name="Front. Plant Sci.">
        <title>Chromosomal-level genome assembly of Melastoma candidum provides insights into trichome evolution.</title>
        <authorList>
            <person name="Zhong Y."/>
            <person name="Wu W."/>
            <person name="Sun C."/>
            <person name="Zou P."/>
            <person name="Liu Y."/>
            <person name="Dai S."/>
            <person name="Zhou R."/>
        </authorList>
    </citation>
    <scope>NUCLEOTIDE SEQUENCE [LARGE SCALE GENOMIC DNA]</scope>
</reference>
<accession>A0ACB9S251</accession>